<dbReference type="OrthoDB" id="6346507at2759"/>
<sequence length="163" mass="18951">MIIYLWSKLSTVSTTADQTGLSKRTLVDCYNFLREICKKYFQNKTVRLSRPWRVVEIDESKFGKTKYHRGRYQAGQWFFWGVDIDSGDCFMVEIQDRTAATMLSLIAMYVEPETTFMSDDWASYRWVYSLGMQHFTVVHKTNYVDLLTGATCLLSLSGVESRA</sequence>
<evidence type="ECO:0000313" key="2">
    <source>
        <dbReference type="EMBL" id="CDW20419.1"/>
    </source>
</evidence>
<dbReference type="PANTHER" id="PTHR47163:SF2">
    <property type="entry name" value="SI:DKEY-17M8.2"/>
    <property type="match status" value="1"/>
</dbReference>
<dbReference type="Pfam" id="PF12762">
    <property type="entry name" value="DDE_Tnp_IS1595"/>
    <property type="match status" value="1"/>
</dbReference>
<organism evidence="2">
    <name type="scientific">Lepeophtheirus salmonis</name>
    <name type="common">Salmon louse</name>
    <name type="synonym">Caligus salmonis</name>
    <dbReference type="NCBI Taxonomy" id="72036"/>
    <lineage>
        <taxon>Eukaryota</taxon>
        <taxon>Metazoa</taxon>
        <taxon>Ecdysozoa</taxon>
        <taxon>Arthropoda</taxon>
        <taxon>Crustacea</taxon>
        <taxon>Multicrustacea</taxon>
        <taxon>Hexanauplia</taxon>
        <taxon>Copepoda</taxon>
        <taxon>Siphonostomatoida</taxon>
        <taxon>Caligidae</taxon>
        <taxon>Lepeophtheirus</taxon>
    </lineage>
</organism>
<dbReference type="AlphaFoldDB" id="A0A0K2T2Y2"/>
<dbReference type="SMART" id="SM01126">
    <property type="entry name" value="DDE_Tnp_IS1595"/>
    <property type="match status" value="1"/>
</dbReference>
<proteinExistence type="predicted"/>
<name>A0A0K2T2Y2_LEPSM</name>
<dbReference type="PANTHER" id="PTHR47163">
    <property type="entry name" value="DDE_TNP_IS1595 DOMAIN-CONTAINING PROTEIN"/>
    <property type="match status" value="1"/>
</dbReference>
<dbReference type="InterPro" id="IPR053164">
    <property type="entry name" value="IS1016-like_transposase"/>
</dbReference>
<reference evidence="2" key="1">
    <citation type="submission" date="2014-05" db="EMBL/GenBank/DDBJ databases">
        <authorList>
            <person name="Chronopoulou M."/>
        </authorList>
    </citation>
    <scope>NUCLEOTIDE SEQUENCE</scope>
    <source>
        <tissue evidence="2">Whole organism</tissue>
    </source>
</reference>
<evidence type="ECO:0000259" key="1">
    <source>
        <dbReference type="SMART" id="SM01126"/>
    </source>
</evidence>
<dbReference type="EMBL" id="HACA01003058">
    <property type="protein sequence ID" value="CDW20419.1"/>
    <property type="molecule type" value="Transcribed_RNA"/>
</dbReference>
<protein>
    <submittedName>
        <fullName evidence="2">Putative LOC101852594 [Aplysia californica]</fullName>
    </submittedName>
</protein>
<feature type="domain" description="ISXO2-like transposase" evidence="1">
    <location>
        <begin position="47"/>
        <end position="161"/>
    </location>
</feature>
<dbReference type="InterPro" id="IPR024445">
    <property type="entry name" value="Tnp_ISXO2-like"/>
</dbReference>
<accession>A0A0K2T2Y2</accession>